<sequence length="113" mass="11781">MNLWAYPTLPPSTNGVTFTRDGNGIRVSGATKAGTWAQCNGGLNLAEGVYQCAWSGVNASAIVYKESQSVLSASRPVARLSAGYYQTSIQVGSASTPVTVDETITPVLTLVNP</sequence>
<evidence type="ECO:0000313" key="2">
    <source>
        <dbReference type="Proteomes" id="UP000326336"/>
    </source>
</evidence>
<evidence type="ECO:0000313" key="1">
    <source>
        <dbReference type="EMBL" id="KAB5606169.1"/>
    </source>
</evidence>
<accession>A0A5N5RG00</accession>
<dbReference type="RefSeq" id="WP_151917249.1">
    <property type="nucleotide sequence ID" value="NZ_RQSP01000030.1"/>
</dbReference>
<dbReference type="EMBL" id="RQSP01000030">
    <property type="protein sequence ID" value="KAB5606169.1"/>
    <property type="molecule type" value="Genomic_DNA"/>
</dbReference>
<dbReference type="AlphaFoldDB" id="A0A5N5RG00"/>
<reference evidence="1 2" key="1">
    <citation type="journal article" date="2019" name="Int. J. Syst. Evol. Microbiol.">
        <title>Bifidobacterium jacchi sp. nov., isolated from the faeces of a baby common marmoset (Callithrix jacchus).</title>
        <authorList>
            <person name="Modesto M."/>
            <person name="Watanabe K."/>
            <person name="Arita M."/>
            <person name="Satti M."/>
            <person name="Oki K."/>
            <person name="Sciavilla P."/>
            <person name="Patavino C."/>
            <person name="Camma C."/>
            <person name="Michelini S."/>
            <person name="Sgorbati B."/>
            <person name="Mattarelli P."/>
        </authorList>
    </citation>
    <scope>NUCLEOTIDE SEQUENCE [LARGE SCALE GENOMIC DNA]</scope>
    <source>
        <strain evidence="1 2">MRM 9.3</strain>
    </source>
</reference>
<organism evidence="1 2">
    <name type="scientific">Bifidobacterium jacchi</name>
    <dbReference type="NCBI Taxonomy" id="2490545"/>
    <lineage>
        <taxon>Bacteria</taxon>
        <taxon>Bacillati</taxon>
        <taxon>Actinomycetota</taxon>
        <taxon>Actinomycetes</taxon>
        <taxon>Bifidobacteriales</taxon>
        <taxon>Bifidobacteriaceae</taxon>
        <taxon>Bifidobacterium</taxon>
    </lineage>
</organism>
<protein>
    <submittedName>
        <fullName evidence="1">Uncharacterized protein</fullName>
    </submittedName>
</protein>
<name>A0A5N5RG00_9BIFI</name>
<comment type="caution">
    <text evidence="1">The sequence shown here is derived from an EMBL/GenBank/DDBJ whole genome shotgun (WGS) entry which is preliminary data.</text>
</comment>
<proteinExistence type="predicted"/>
<keyword evidence="2" id="KW-1185">Reference proteome</keyword>
<dbReference type="Proteomes" id="UP000326336">
    <property type="component" value="Unassembled WGS sequence"/>
</dbReference>
<gene>
    <name evidence="1" type="ORF">EHS19_08085</name>
</gene>